<dbReference type="GO" id="GO:0034975">
    <property type="term" value="P:protein folding in endoplasmic reticulum"/>
    <property type="evidence" value="ECO:0007669"/>
    <property type="project" value="TreeGrafter"/>
</dbReference>
<name>A0A401H4L8_9APHY</name>
<reference evidence="11 12" key="1">
    <citation type="journal article" date="2018" name="Sci. Rep.">
        <title>Genome sequence of the cauliflower mushroom Sparassis crispa (Hanabiratake) and its association with beneficial usage.</title>
        <authorList>
            <person name="Kiyama R."/>
            <person name="Furutani Y."/>
            <person name="Kawaguchi K."/>
            <person name="Nakanishi T."/>
        </authorList>
    </citation>
    <scope>NUCLEOTIDE SEQUENCE [LARGE SCALE GENOMIC DNA]</scope>
</reference>
<keyword evidence="4" id="KW-0812">Transmembrane</keyword>
<dbReference type="InParanoid" id="A0A401H4L8"/>
<dbReference type="RefSeq" id="XP_027620290.1">
    <property type="nucleotide sequence ID" value="XM_027764489.1"/>
</dbReference>
<dbReference type="GO" id="GO:0072546">
    <property type="term" value="C:EMC complex"/>
    <property type="evidence" value="ECO:0007669"/>
    <property type="project" value="InterPro"/>
</dbReference>
<keyword evidence="7" id="KW-1133">Transmembrane helix</keyword>
<evidence type="ECO:0000256" key="1">
    <source>
        <dbReference type="ARBA" id="ARBA00004115"/>
    </source>
</evidence>
<proteinExistence type="inferred from homology"/>
<comment type="caution">
    <text evidence="11">The sequence shown here is derived from an EMBL/GenBank/DDBJ whole genome shotgun (WGS) entry which is preliminary data.</text>
</comment>
<dbReference type="STRING" id="139825.A0A401H4L8"/>
<dbReference type="GeneID" id="38786294"/>
<dbReference type="InterPro" id="IPR011678">
    <property type="entry name" value="EMC1_C"/>
</dbReference>
<evidence type="ECO:0000256" key="4">
    <source>
        <dbReference type="ARBA" id="ARBA00022692"/>
    </source>
</evidence>
<evidence type="ECO:0000259" key="10">
    <source>
        <dbReference type="Pfam" id="PF07774"/>
    </source>
</evidence>
<dbReference type="PANTHER" id="PTHR21573:SF0">
    <property type="entry name" value="ER MEMBRANE PROTEIN COMPLEX SUBUNIT 1"/>
    <property type="match status" value="1"/>
</dbReference>
<evidence type="ECO:0000256" key="2">
    <source>
        <dbReference type="ARBA" id="ARBA00007904"/>
    </source>
</evidence>
<dbReference type="AlphaFoldDB" id="A0A401H4L8"/>
<dbReference type="PANTHER" id="PTHR21573">
    <property type="entry name" value="ER MEMBRANE PROTEIN COMPLEX SUBUNIT 1"/>
    <property type="match status" value="1"/>
</dbReference>
<keyword evidence="6" id="KW-0256">Endoplasmic reticulum</keyword>
<organism evidence="11 12">
    <name type="scientific">Sparassis crispa</name>
    <dbReference type="NCBI Taxonomy" id="139825"/>
    <lineage>
        <taxon>Eukaryota</taxon>
        <taxon>Fungi</taxon>
        <taxon>Dikarya</taxon>
        <taxon>Basidiomycota</taxon>
        <taxon>Agaricomycotina</taxon>
        <taxon>Agaricomycetes</taxon>
        <taxon>Polyporales</taxon>
        <taxon>Sparassidaceae</taxon>
        <taxon>Sparassis</taxon>
    </lineage>
</organism>
<comment type="subcellular location">
    <subcellularLocation>
        <location evidence="1">Endoplasmic reticulum membrane</location>
        <topology evidence="1">Single-pass type I membrane protein</topology>
    </subcellularLocation>
</comment>
<dbReference type="Proteomes" id="UP000287166">
    <property type="component" value="Unassembled WGS sequence"/>
</dbReference>
<evidence type="ECO:0000256" key="9">
    <source>
        <dbReference type="ARBA" id="ARBA00023180"/>
    </source>
</evidence>
<gene>
    <name evidence="11" type="ORF">SCP_1600380</name>
</gene>
<evidence type="ECO:0000256" key="6">
    <source>
        <dbReference type="ARBA" id="ARBA00022824"/>
    </source>
</evidence>
<protein>
    <recommendedName>
        <fullName evidence="3">ER membrane protein complex subunit 1</fullName>
    </recommendedName>
</protein>
<keyword evidence="9" id="KW-0325">Glycoprotein</keyword>
<comment type="similarity">
    <text evidence="2">Belongs to the EMC1 family.</text>
</comment>
<dbReference type="OrthoDB" id="28092at2759"/>
<feature type="domain" description="ER membrane protein complex subunit 1 C-terminal" evidence="10">
    <location>
        <begin position="49"/>
        <end position="132"/>
    </location>
</feature>
<evidence type="ECO:0000256" key="7">
    <source>
        <dbReference type="ARBA" id="ARBA00022989"/>
    </source>
</evidence>
<evidence type="ECO:0000256" key="8">
    <source>
        <dbReference type="ARBA" id="ARBA00023136"/>
    </source>
</evidence>
<keyword evidence="5" id="KW-0732">Signal</keyword>
<evidence type="ECO:0000313" key="11">
    <source>
        <dbReference type="EMBL" id="GBE89377.1"/>
    </source>
</evidence>
<keyword evidence="8" id="KW-0472">Membrane</keyword>
<evidence type="ECO:0000256" key="3">
    <source>
        <dbReference type="ARBA" id="ARBA00020824"/>
    </source>
</evidence>
<keyword evidence="12" id="KW-1185">Reference proteome</keyword>
<sequence>MLTSFQTFEFMQGRTSVQAGIVLDLRDQQTGVPLWSLPCSVSMRKDIIVACENHQVAQTRRIITSPAPLESTSLVFAYRLDLSFTRVVPSSSFDVLSENFNKAQLVFAVGGVSLAIVIAKPMASGKRLRERWYD</sequence>
<dbReference type="InterPro" id="IPR026895">
    <property type="entry name" value="EMC1"/>
</dbReference>
<evidence type="ECO:0000256" key="5">
    <source>
        <dbReference type="ARBA" id="ARBA00022729"/>
    </source>
</evidence>
<accession>A0A401H4L8</accession>
<evidence type="ECO:0000313" key="12">
    <source>
        <dbReference type="Proteomes" id="UP000287166"/>
    </source>
</evidence>
<dbReference type="EMBL" id="BFAD01000016">
    <property type="protein sequence ID" value="GBE89377.1"/>
    <property type="molecule type" value="Genomic_DNA"/>
</dbReference>
<dbReference type="Pfam" id="PF07774">
    <property type="entry name" value="EMC1_C"/>
    <property type="match status" value="1"/>
</dbReference>